<evidence type="ECO:0000313" key="1">
    <source>
        <dbReference type="EMBL" id="RNA23142.1"/>
    </source>
</evidence>
<keyword evidence="2" id="KW-1185">Reference proteome</keyword>
<gene>
    <name evidence="1" type="ORF">BpHYR1_020230</name>
</gene>
<comment type="caution">
    <text evidence="1">The sequence shown here is derived from an EMBL/GenBank/DDBJ whole genome shotgun (WGS) entry which is preliminary data.</text>
</comment>
<accession>A0A3M7RHU8</accession>
<proteinExistence type="predicted"/>
<organism evidence="1 2">
    <name type="scientific">Brachionus plicatilis</name>
    <name type="common">Marine rotifer</name>
    <name type="synonym">Brachionus muelleri</name>
    <dbReference type="NCBI Taxonomy" id="10195"/>
    <lineage>
        <taxon>Eukaryota</taxon>
        <taxon>Metazoa</taxon>
        <taxon>Spiralia</taxon>
        <taxon>Gnathifera</taxon>
        <taxon>Rotifera</taxon>
        <taxon>Eurotatoria</taxon>
        <taxon>Monogononta</taxon>
        <taxon>Pseudotrocha</taxon>
        <taxon>Ploima</taxon>
        <taxon>Brachionidae</taxon>
        <taxon>Brachionus</taxon>
    </lineage>
</organism>
<sequence>MVQKILTNKFKSHGQTEIKINRKLNIHFTIKEVISIKIKINLDHSDLEDNNNSKFDRRLNYRILLMIRHFNLKL</sequence>
<protein>
    <submittedName>
        <fullName evidence="1">Uncharacterized protein</fullName>
    </submittedName>
</protein>
<evidence type="ECO:0000313" key="2">
    <source>
        <dbReference type="Proteomes" id="UP000276133"/>
    </source>
</evidence>
<name>A0A3M7RHU8_BRAPC</name>
<dbReference type="EMBL" id="REGN01003348">
    <property type="protein sequence ID" value="RNA23142.1"/>
    <property type="molecule type" value="Genomic_DNA"/>
</dbReference>
<dbReference type="Proteomes" id="UP000276133">
    <property type="component" value="Unassembled WGS sequence"/>
</dbReference>
<reference evidence="1 2" key="1">
    <citation type="journal article" date="2018" name="Sci. Rep.">
        <title>Genomic signatures of local adaptation to the degree of environmental predictability in rotifers.</title>
        <authorList>
            <person name="Franch-Gras L."/>
            <person name="Hahn C."/>
            <person name="Garcia-Roger E.M."/>
            <person name="Carmona M.J."/>
            <person name="Serra M."/>
            <person name="Gomez A."/>
        </authorList>
    </citation>
    <scope>NUCLEOTIDE SEQUENCE [LARGE SCALE GENOMIC DNA]</scope>
    <source>
        <strain evidence="1">HYR1</strain>
    </source>
</reference>
<dbReference type="AlphaFoldDB" id="A0A3M7RHU8"/>